<proteinExistence type="predicted"/>
<accession>A0A5C6DLN2</accession>
<organism evidence="2 3">
    <name type="scientific">Novipirellula artificiosorum</name>
    <dbReference type="NCBI Taxonomy" id="2528016"/>
    <lineage>
        <taxon>Bacteria</taxon>
        <taxon>Pseudomonadati</taxon>
        <taxon>Planctomycetota</taxon>
        <taxon>Planctomycetia</taxon>
        <taxon>Pirellulales</taxon>
        <taxon>Pirellulaceae</taxon>
        <taxon>Novipirellula</taxon>
    </lineage>
</organism>
<dbReference type="Proteomes" id="UP000319143">
    <property type="component" value="Unassembled WGS sequence"/>
</dbReference>
<comment type="caution">
    <text evidence="2">The sequence shown here is derived from an EMBL/GenBank/DDBJ whole genome shotgun (WGS) entry which is preliminary data.</text>
</comment>
<keyword evidence="3" id="KW-1185">Reference proteome</keyword>
<name>A0A5C6DLN2_9BACT</name>
<evidence type="ECO:0000313" key="3">
    <source>
        <dbReference type="Proteomes" id="UP000319143"/>
    </source>
</evidence>
<dbReference type="EMBL" id="SJPV01000004">
    <property type="protein sequence ID" value="TWU38303.1"/>
    <property type="molecule type" value="Genomic_DNA"/>
</dbReference>
<evidence type="ECO:0000313" key="2">
    <source>
        <dbReference type="EMBL" id="TWU38303.1"/>
    </source>
</evidence>
<dbReference type="AlphaFoldDB" id="A0A5C6DLN2"/>
<gene>
    <name evidence="2" type="ORF">Poly41_27790</name>
</gene>
<feature type="region of interest" description="Disordered" evidence="1">
    <location>
        <begin position="1"/>
        <end position="20"/>
    </location>
</feature>
<sequence>MSGAIQYSSPFRNMSRESSDSMHELAESTFKQIVAFASLQRLIAGIAE</sequence>
<evidence type="ECO:0000256" key="1">
    <source>
        <dbReference type="SAM" id="MobiDB-lite"/>
    </source>
</evidence>
<reference evidence="2 3" key="1">
    <citation type="submission" date="2019-02" db="EMBL/GenBank/DDBJ databases">
        <title>Deep-cultivation of Planctomycetes and their phenomic and genomic characterization uncovers novel biology.</title>
        <authorList>
            <person name="Wiegand S."/>
            <person name="Jogler M."/>
            <person name="Boedeker C."/>
            <person name="Pinto D."/>
            <person name="Vollmers J."/>
            <person name="Rivas-Marin E."/>
            <person name="Kohn T."/>
            <person name="Peeters S.H."/>
            <person name="Heuer A."/>
            <person name="Rast P."/>
            <person name="Oberbeckmann S."/>
            <person name="Bunk B."/>
            <person name="Jeske O."/>
            <person name="Meyerdierks A."/>
            <person name="Storesund J.E."/>
            <person name="Kallscheuer N."/>
            <person name="Luecker S."/>
            <person name="Lage O.M."/>
            <person name="Pohl T."/>
            <person name="Merkel B.J."/>
            <person name="Hornburger P."/>
            <person name="Mueller R.-W."/>
            <person name="Bruemmer F."/>
            <person name="Labrenz M."/>
            <person name="Spormann A.M."/>
            <person name="Op Den Camp H."/>
            <person name="Overmann J."/>
            <person name="Amann R."/>
            <person name="Jetten M.S.M."/>
            <person name="Mascher T."/>
            <person name="Medema M.H."/>
            <person name="Devos D.P."/>
            <person name="Kaster A.-K."/>
            <person name="Ovreas L."/>
            <person name="Rohde M."/>
            <person name="Galperin M.Y."/>
            <person name="Jogler C."/>
        </authorList>
    </citation>
    <scope>NUCLEOTIDE SEQUENCE [LARGE SCALE GENOMIC DNA]</scope>
    <source>
        <strain evidence="2 3">Poly41</strain>
    </source>
</reference>
<feature type="compositionally biased region" description="Polar residues" evidence="1">
    <location>
        <begin position="1"/>
        <end position="12"/>
    </location>
</feature>
<protein>
    <submittedName>
        <fullName evidence="2">Uncharacterized protein</fullName>
    </submittedName>
</protein>